<keyword evidence="3" id="KW-1185">Reference proteome</keyword>
<dbReference type="Pfam" id="PF13797">
    <property type="entry name" value="Post_transc_reg"/>
    <property type="match status" value="1"/>
</dbReference>
<dbReference type="GO" id="GO:0016301">
    <property type="term" value="F:kinase activity"/>
    <property type="evidence" value="ECO:0007669"/>
    <property type="project" value="UniProtKB-KW"/>
</dbReference>
<sequence>MKKETNEHAYDLFRYDLGPILQSKLEEFQLFGYDTVSEDELWECLTKKKWKRPETKRLFELVNDVYSLSITDYMSYITIEAYKAPNYFTSQKD</sequence>
<reference evidence="1 3" key="1">
    <citation type="submission" date="2017-04" db="EMBL/GenBank/DDBJ databases">
        <title>Complete Genome Sequence of the Bacillus horikoshii 20a strain from Cuatro Cienegas, Coahuila, Mexico.</title>
        <authorList>
            <person name="Zarza E."/>
            <person name="Alcaraz L.D."/>
            <person name="Aguilar-Salinas B."/>
            <person name="Islas A."/>
            <person name="Olmedo-Alvarez G."/>
        </authorList>
    </citation>
    <scope>NUCLEOTIDE SEQUENCE [LARGE SCALE GENOMIC DNA]</scope>
    <source>
        <strain evidence="1 3">20a</strain>
    </source>
</reference>
<proteinExistence type="predicted"/>
<keyword evidence="2" id="KW-0808">Transferase</keyword>
<dbReference type="RefSeq" id="WP_088018973.1">
    <property type="nucleotide sequence ID" value="NZ_CP020880.1"/>
</dbReference>
<evidence type="ECO:0000313" key="2">
    <source>
        <dbReference type="EMBL" id="TYS59127.1"/>
    </source>
</evidence>
<organism evidence="2 4">
    <name type="scientific">Sutcliffiella horikoshii</name>
    <dbReference type="NCBI Taxonomy" id="79883"/>
    <lineage>
        <taxon>Bacteria</taxon>
        <taxon>Bacillati</taxon>
        <taxon>Bacillota</taxon>
        <taxon>Bacilli</taxon>
        <taxon>Bacillales</taxon>
        <taxon>Bacillaceae</taxon>
        <taxon>Sutcliffiella</taxon>
    </lineage>
</organism>
<dbReference type="KEGG" id="bhk:B4U37_15820"/>
<dbReference type="GeneID" id="96739883"/>
<dbReference type="InterPro" id="IPR025716">
    <property type="entry name" value="Post-transcriptional_regulator"/>
</dbReference>
<dbReference type="EMBL" id="VTEU01000003">
    <property type="protein sequence ID" value="TYS59127.1"/>
    <property type="molecule type" value="Genomic_DNA"/>
</dbReference>
<protein>
    <submittedName>
        <fullName evidence="2">Histidine kinase</fullName>
    </submittedName>
</protein>
<evidence type="ECO:0000313" key="4">
    <source>
        <dbReference type="Proteomes" id="UP000323393"/>
    </source>
</evidence>
<keyword evidence="2" id="KW-0418">Kinase</keyword>
<dbReference type="AlphaFoldDB" id="A0A1Y0CQC7"/>
<evidence type="ECO:0000313" key="1">
    <source>
        <dbReference type="EMBL" id="ART77428.1"/>
    </source>
</evidence>
<name>A0A1Y0CQC7_9BACI</name>
<gene>
    <name evidence="1" type="ORF">B4U37_15820</name>
    <name evidence="2" type="ORF">FZC74_10325</name>
</gene>
<evidence type="ECO:0000313" key="3">
    <source>
        <dbReference type="Proteomes" id="UP000195573"/>
    </source>
</evidence>
<dbReference type="Proteomes" id="UP000195573">
    <property type="component" value="Chromosome"/>
</dbReference>
<dbReference type="EMBL" id="CP020880">
    <property type="protein sequence ID" value="ART77428.1"/>
    <property type="molecule type" value="Genomic_DNA"/>
</dbReference>
<reference evidence="2 4" key="2">
    <citation type="submission" date="2019-08" db="EMBL/GenBank/DDBJ databases">
        <title>Bacillus genomes from the desert of Cuatro Cienegas, Coahuila.</title>
        <authorList>
            <person name="Olmedo-Alvarez G."/>
        </authorList>
    </citation>
    <scope>NUCLEOTIDE SEQUENCE [LARGE SCALE GENOMIC DNA]</scope>
    <source>
        <strain evidence="2 4">CH88_3T</strain>
    </source>
</reference>
<accession>A0A1Y0CQC7</accession>
<dbReference type="Proteomes" id="UP000323393">
    <property type="component" value="Unassembled WGS sequence"/>
</dbReference>